<evidence type="ECO:0000256" key="1">
    <source>
        <dbReference type="ARBA" id="ARBA00004141"/>
    </source>
</evidence>
<evidence type="ECO:0000259" key="9">
    <source>
        <dbReference type="Pfam" id="PF01769"/>
    </source>
</evidence>
<feature type="domain" description="SLC41A/MgtE integral membrane" evidence="9">
    <location>
        <begin position="1"/>
        <end position="101"/>
    </location>
</feature>
<evidence type="ECO:0000256" key="6">
    <source>
        <dbReference type="ARBA" id="ARBA00022989"/>
    </source>
</evidence>
<evidence type="ECO:0000313" key="10">
    <source>
        <dbReference type="EMBL" id="RFA33907.1"/>
    </source>
</evidence>
<dbReference type="EMBL" id="NFZW01000018">
    <property type="protein sequence ID" value="RFA33907.1"/>
    <property type="molecule type" value="Genomic_DNA"/>
</dbReference>
<accession>A0A3E0WPE5</accession>
<dbReference type="InterPro" id="IPR006667">
    <property type="entry name" value="SLC41_membr_dom"/>
</dbReference>
<protein>
    <recommendedName>
        <fullName evidence="9">SLC41A/MgtE integral membrane domain-containing protein</fullName>
    </recommendedName>
</protein>
<comment type="similarity">
    <text evidence="2">Belongs to the SLC41A transporter family.</text>
</comment>
<keyword evidence="6 8" id="KW-1133">Transmembrane helix</keyword>
<dbReference type="Proteomes" id="UP000256763">
    <property type="component" value="Unassembled WGS sequence"/>
</dbReference>
<dbReference type="Gene3D" id="1.10.357.20">
    <property type="entry name" value="SLC41 divalent cation transporters, integral membrane domain"/>
    <property type="match status" value="1"/>
</dbReference>
<dbReference type="AlphaFoldDB" id="A0A3E0WPE5"/>
<gene>
    <name evidence="10" type="ORF">CAL65_16275</name>
</gene>
<proteinExistence type="inferred from homology"/>
<feature type="transmembrane region" description="Helical" evidence="8">
    <location>
        <begin position="21"/>
        <end position="39"/>
    </location>
</feature>
<name>A0A3E0WPE5_9GAMM</name>
<feature type="transmembrane region" description="Helical" evidence="8">
    <location>
        <begin position="45"/>
        <end position="71"/>
    </location>
</feature>
<comment type="caution">
    <text evidence="10">The sequence shown here is derived from an EMBL/GenBank/DDBJ whole genome shotgun (WGS) entry which is preliminary data.</text>
</comment>
<dbReference type="GO" id="GO:0008324">
    <property type="term" value="F:monoatomic cation transmembrane transporter activity"/>
    <property type="evidence" value="ECO:0007669"/>
    <property type="project" value="InterPro"/>
</dbReference>
<evidence type="ECO:0000256" key="8">
    <source>
        <dbReference type="SAM" id="Phobius"/>
    </source>
</evidence>
<dbReference type="PANTHER" id="PTHR41394">
    <property type="entry name" value="MAGNESIUM TRANSPORTER MGTE"/>
    <property type="match status" value="1"/>
</dbReference>
<keyword evidence="5" id="KW-0460">Magnesium</keyword>
<dbReference type="GO" id="GO:0016020">
    <property type="term" value="C:membrane"/>
    <property type="evidence" value="ECO:0007669"/>
    <property type="project" value="UniProtKB-SubCell"/>
</dbReference>
<keyword evidence="3" id="KW-0813">Transport</keyword>
<organism evidence="10 11">
    <name type="scientific">Alkalilimnicola ehrlichii</name>
    <dbReference type="NCBI Taxonomy" id="351052"/>
    <lineage>
        <taxon>Bacteria</taxon>
        <taxon>Pseudomonadati</taxon>
        <taxon>Pseudomonadota</taxon>
        <taxon>Gammaproteobacteria</taxon>
        <taxon>Chromatiales</taxon>
        <taxon>Ectothiorhodospiraceae</taxon>
        <taxon>Alkalilimnicola</taxon>
    </lineage>
</organism>
<keyword evidence="4 8" id="KW-0812">Transmembrane</keyword>
<evidence type="ECO:0000256" key="5">
    <source>
        <dbReference type="ARBA" id="ARBA00022842"/>
    </source>
</evidence>
<dbReference type="SUPFAM" id="SSF161093">
    <property type="entry name" value="MgtE membrane domain-like"/>
    <property type="match status" value="1"/>
</dbReference>
<comment type="subcellular location">
    <subcellularLocation>
        <location evidence="1">Membrane</location>
        <topology evidence="1">Multi-pass membrane protein</topology>
    </subcellularLocation>
</comment>
<evidence type="ECO:0000256" key="7">
    <source>
        <dbReference type="ARBA" id="ARBA00023136"/>
    </source>
</evidence>
<dbReference type="RefSeq" id="WP_116348205.1">
    <property type="nucleotide sequence ID" value="NZ_NFZV01000019.1"/>
</dbReference>
<reference evidence="11" key="1">
    <citation type="submission" date="2017-05" db="EMBL/GenBank/DDBJ databases">
        <authorList>
            <person name="Sharma S."/>
            <person name="Sidhu C."/>
            <person name="Pinnaka A.K."/>
        </authorList>
    </citation>
    <scope>NUCLEOTIDE SEQUENCE [LARGE SCALE GENOMIC DNA]</scope>
    <source>
        <strain evidence="11">AK93</strain>
    </source>
</reference>
<evidence type="ECO:0000256" key="2">
    <source>
        <dbReference type="ARBA" id="ARBA00009749"/>
    </source>
</evidence>
<evidence type="ECO:0000256" key="4">
    <source>
        <dbReference type="ARBA" id="ARBA00022692"/>
    </source>
</evidence>
<feature type="transmembrane region" description="Helical" evidence="8">
    <location>
        <begin position="83"/>
        <end position="106"/>
    </location>
</feature>
<sequence length="112" mass="11319">MATGDVRPRDWGYVLGREIGVATALGVTVGAAVWLLGLTRAAPEVAAVVAIAMVLVVVAGSLIGMALPVLLQRCKLDPATASTPLVTSLADIAGLLIYFGVAVVLLDLPVAA</sequence>
<keyword evidence="11" id="KW-1185">Reference proteome</keyword>
<dbReference type="InterPro" id="IPR036739">
    <property type="entry name" value="SLC41_membr_dom_sf"/>
</dbReference>
<evidence type="ECO:0000313" key="11">
    <source>
        <dbReference type="Proteomes" id="UP000256763"/>
    </source>
</evidence>
<dbReference type="PANTHER" id="PTHR41394:SF8">
    <property type="entry name" value="MAGNESIUM TRANSPORTER MGTE"/>
    <property type="match status" value="1"/>
</dbReference>
<keyword evidence="7 8" id="KW-0472">Membrane</keyword>
<evidence type="ECO:0000256" key="3">
    <source>
        <dbReference type="ARBA" id="ARBA00022448"/>
    </source>
</evidence>
<dbReference type="Pfam" id="PF01769">
    <property type="entry name" value="MgtE"/>
    <property type="match status" value="1"/>
</dbReference>